<dbReference type="InterPro" id="IPR025948">
    <property type="entry name" value="HTH-like_dom"/>
</dbReference>
<dbReference type="GO" id="GO:0015074">
    <property type="term" value="P:DNA integration"/>
    <property type="evidence" value="ECO:0007669"/>
    <property type="project" value="InterPro"/>
</dbReference>
<dbReference type="SUPFAM" id="SSF53098">
    <property type="entry name" value="Ribonuclease H-like"/>
    <property type="match status" value="1"/>
</dbReference>
<protein>
    <submittedName>
        <fullName evidence="6">IS3 family transposase</fullName>
    </submittedName>
</protein>
<dbReference type="PANTHER" id="PTHR46889">
    <property type="entry name" value="TRANSPOSASE INSF FOR INSERTION SEQUENCE IS3B-RELATED"/>
    <property type="match status" value="1"/>
</dbReference>
<dbReference type="InterPro" id="IPR036397">
    <property type="entry name" value="RNaseH_sf"/>
</dbReference>
<dbReference type="EMBL" id="JALIEA010000014">
    <property type="protein sequence ID" value="MCJ7858950.1"/>
    <property type="molecule type" value="Genomic_DNA"/>
</dbReference>
<evidence type="ECO:0000256" key="1">
    <source>
        <dbReference type="ARBA" id="ARBA00002286"/>
    </source>
</evidence>
<dbReference type="Gene3D" id="1.10.10.60">
    <property type="entry name" value="Homeodomain-like"/>
    <property type="match status" value="1"/>
</dbReference>
<dbReference type="RefSeq" id="WP_244804690.1">
    <property type="nucleotide sequence ID" value="NZ_JALIEA010000014.1"/>
</dbReference>
<dbReference type="InterPro" id="IPR050900">
    <property type="entry name" value="Transposase_IS3/IS150/IS904"/>
</dbReference>
<evidence type="ECO:0000313" key="6">
    <source>
        <dbReference type="EMBL" id="MCJ7858958.1"/>
    </source>
</evidence>
<reference evidence="6" key="1">
    <citation type="submission" date="2022-04" db="EMBL/GenBank/DDBJ databases">
        <title>Corynebacterium kalidii LD5P10.</title>
        <authorList>
            <person name="Sun J.Q."/>
        </authorList>
    </citation>
    <scope>NUCLEOTIDE SEQUENCE</scope>
    <source>
        <strain evidence="6">LD5P10</strain>
    </source>
</reference>
<evidence type="ECO:0000256" key="2">
    <source>
        <dbReference type="SAM" id="MobiDB-lite"/>
    </source>
</evidence>
<dbReference type="InterPro" id="IPR012337">
    <property type="entry name" value="RNaseH-like_sf"/>
</dbReference>
<dbReference type="PROSITE" id="PS50994">
    <property type="entry name" value="INTEGRASE"/>
    <property type="match status" value="1"/>
</dbReference>
<dbReference type="GO" id="GO:0004803">
    <property type="term" value="F:transposase activity"/>
    <property type="evidence" value="ECO:0007669"/>
    <property type="project" value="InterPro"/>
</dbReference>
<evidence type="ECO:0000313" key="7">
    <source>
        <dbReference type="Proteomes" id="UP001139207"/>
    </source>
</evidence>
<organism evidence="6 7">
    <name type="scientific">Corynebacterium kalidii</name>
    <dbReference type="NCBI Taxonomy" id="2931982"/>
    <lineage>
        <taxon>Bacteria</taxon>
        <taxon>Bacillati</taxon>
        <taxon>Actinomycetota</taxon>
        <taxon>Actinomycetes</taxon>
        <taxon>Mycobacteriales</taxon>
        <taxon>Corynebacteriaceae</taxon>
        <taxon>Corynebacterium</taxon>
    </lineage>
</organism>
<dbReference type="NCBIfam" id="NF033516">
    <property type="entry name" value="transpos_IS3"/>
    <property type="match status" value="1"/>
</dbReference>
<name>A0A9X2AZL6_9CORY</name>
<evidence type="ECO:0000313" key="5">
    <source>
        <dbReference type="EMBL" id="MCJ7858956.1"/>
    </source>
</evidence>
<dbReference type="Pfam" id="PF00665">
    <property type="entry name" value="rve"/>
    <property type="match status" value="1"/>
</dbReference>
<gene>
    <name evidence="4" type="ORF">MUN33_09530</name>
    <name evidence="5" type="ORF">MUN33_09560</name>
    <name evidence="6" type="ORF">MUN33_09575</name>
</gene>
<dbReference type="Gene3D" id="3.30.420.10">
    <property type="entry name" value="Ribonuclease H-like superfamily/Ribonuclease H"/>
    <property type="match status" value="1"/>
</dbReference>
<dbReference type="GO" id="GO:0003677">
    <property type="term" value="F:DNA binding"/>
    <property type="evidence" value="ECO:0007669"/>
    <property type="project" value="InterPro"/>
</dbReference>
<feature type="region of interest" description="Disordered" evidence="2">
    <location>
        <begin position="50"/>
        <end position="70"/>
    </location>
</feature>
<feature type="domain" description="Integrase catalytic" evidence="3">
    <location>
        <begin position="246"/>
        <end position="424"/>
    </location>
</feature>
<dbReference type="AlphaFoldDB" id="A0A9X2AZL6"/>
<proteinExistence type="predicted"/>
<dbReference type="InterPro" id="IPR001584">
    <property type="entry name" value="Integrase_cat-core"/>
</dbReference>
<dbReference type="SUPFAM" id="SSF46689">
    <property type="entry name" value="Homeodomain-like"/>
    <property type="match status" value="1"/>
</dbReference>
<accession>A0A9X2AZL6</accession>
<dbReference type="InterPro" id="IPR048020">
    <property type="entry name" value="Transpos_IS3"/>
</dbReference>
<dbReference type="GO" id="GO:0006313">
    <property type="term" value="P:DNA transposition"/>
    <property type="evidence" value="ECO:0007669"/>
    <property type="project" value="InterPro"/>
</dbReference>
<comment type="function">
    <text evidence="1">Involved in the transposition of the insertion sequence.</text>
</comment>
<dbReference type="PANTHER" id="PTHR46889:SF4">
    <property type="entry name" value="TRANSPOSASE INSO FOR INSERTION SEQUENCE ELEMENT IS911B-RELATED"/>
    <property type="match status" value="1"/>
</dbReference>
<dbReference type="InterPro" id="IPR009057">
    <property type="entry name" value="Homeodomain-like_sf"/>
</dbReference>
<evidence type="ECO:0000259" key="3">
    <source>
        <dbReference type="PROSITE" id="PS50994"/>
    </source>
</evidence>
<dbReference type="EMBL" id="JALIEA010000016">
    <property type="protein sequence ID" value="MCJ7858958.1"/>
    <property type="molecule type" value="Genomic_DNA"/>
</dbReference>
<sequence>MPRITYSEQFKRDAVTLYENTDGASINRIAAELGVSRGSLQHWLTRYGTRPRSTKSVSPEGSDRAATGIGKDEKIRELERENHRLREERDILRKAAKYFGRRDDLVSRFRFVDDFRTEYSVKRLCEVLMLNRSSYYKWKSSASRRRERLVADAALGARIRAIFSEHDGCYGAKRITAELNAPGRRGTPLNNRACSPASRASVTVSQRADGAASVQVVNHKRVARIMRCQGISGFTKKRRVRTTVPAPSAPRFPDLVRRNFAADRANRVYVGDITYLPVSGGSTMYLATVIDCYSRRLVGFSIADHMRADLVCDALVMAKNQRGSLDGAVFHSDHGSVYSSSMFRRLCSDFEVRQSMGAVGASADNSLAESFNASMKREVLKDRKSFVNQLSCRREVFRWCVRYNSVRRHSWCGHQAPEVFEAGVSGSLLNVS</sequence>
<dbReference type="InterPro" id="IPR002514">
    <property type="entry name" value="Transposase_8"/>
</dbReference>
<dbReference type="EMBL" id="JALIEA010000015">
    <property type="protein sequence ID" value="MCJ7858956.1"/>
    <property type="molecule type" value="Genomic_DNA"/>
</dbReference>
<comment type="caution">
    <text evidence="6">The sequence shown here is derived from an EMBL/GenBank/DDBJ whole genome shotgun (WGS) entry which is preliminary data.</text>
</comment>
<dbReference type="Pfam" id="PF13276">
    <property type="entry name" value="HTH_21"/>
    <property type="match status" value="1"/>
</dbReference>
<evidence type="ECO:0000313" key="4">
    <source>
        <dbReference type="EMBL" id="MCJ7858950.1"/>
    </source>
</evidence>
<dbReference type="Proteomes" id="UP001139207">
    <property type="component" value="Unassembled WGS sequence"/>
</dbReference>
<dbReference type="Pfam" id="PF01527">
    <property type="entry name" value="HTH_Tnp_1"/>
    <property type="match status" value="1"/>
</dbReference>
<keyword evidence="7" id="KW-1185">Reference proteome</keyword>